<dbReference type="Pfam" id="PF00122">
    <property type="entry name" value="E1-E2_ATPase"/>
    <property type="match status" value="1"/>
</dbReference>
<reference evidence="13 15" key="1">
    <citation type="submission" date="2014-03" db="EMBL/GenBank/DDBJ databases">
        <title>Complete genome sequence of the Radio-Resistant Rubrobacter radiotolerans RSPS-4.</title>
        <authorList>
            <person name="Egas C.C."/>
            <person name="Barroso C.C."/>
            <person name="Froufe H.J.C."/>
            <person name="Pacheco J.J."/>
            <person name="Albuquerque L.L."/>
            <person name="da Costa M.M.S."/>
        </authorList>
    </citation>
    <scope>NUCLEOTIDE SEQUENCE [LARGE SCALE GENOMIC DNA]</scope>
    <source>
        <strain evidence="13 15">RSPS-4</strain>
        <plasmid evidence="13 15">2</plasmid>
    </source>
</reference>
<dbReference type="InterPro" id="IPR006068">
    <property type="entry name" value="ATPase_P-typ_cation-transptr_C"/>
</dbReference>
<dbReference type="Gene3D" id="3.40.50.1000">
    <property type="entry name" value="HAD superfamily/HAD-like"/>
    <property type="match status" value="1"/>
</dbReference>
<evidence type="ECO:0000256" key="1">
    <source>
        <dbReference type="ARBA" id="ARBA00004651"/>
    </source>
</evidence>
<dbReference type="Pfam" id="PF00689">
    <property type="entry name" value="Cation_ATPase_C"/>
    <property type="match status" value="1"/>
</dbReference>
<dbReference type="Gene3D" id="3.40.1110.10">
    <property type="entry name" value="Calcium-transporting ATPase, cytoplasmic domain N"/>
    <property type="match status" value="1"/>
</dbReference>
<evidence type="ECO:0000313" key="14">
    <source>
        <dbReference type="EMBL" id="MDX5895511.1"/>
    </source>
</evidence>
<dbReference type="GO" id="GO:0005524">
    <property type="term" value="F:ATP binding"/>
    <property type="evidence" value="ECO:0007669"/>
    <property type="project" value="UniProtKB-KW"/>
</dbReference>
<evidence type="ECO:0000256" key="10">
    <source>
        <dbReference type="ARBA" id="ARBA00049360"/>
    </source>
</evidence>
<dbReference type="PATRIC" id="fig|42256.3.peg.3139"/>
<feature type="transmembrane region" description="Helical" evidence="11">
    <location>
        <begin position="761"/>
        <end position="781"/>
    </location>
</feature>
<dbReference type="SFLD" id="SFLDF00027">
    <property type="entry name" value="p-type_atpase"/>
    <property type="match status" value="1"/>
</dbReference>
<dbReference type="PROSITE" id="PS00154">
    <property type="entry name" value="ATPASE_E1_E2"/>
    <property type="match status" value="1"/>
</dbReference>
<evidence type="ECO:0000256" key="4">
    <source>
        <dbReference type="ARBA" id="ARBA00022692"/>
    </source>
</evidence>
<dbReference type="InterPro" id="IPR036412">
    <property type="entry name" value="HAD-like_sf"/>
</dbReference>
<dbReference type="SUPFAM" id="SSF56784">
    <property type="entry name" value="HAD-like"/>
    <property type="match status" value="1"/>
</dbReference>
<dbReference type="InterPro" id="IPR008250">
    <property type="entry name" value="ATPase_P-typ_transduc_dom_A_sf"/>
</dbReference>
<evidence type="ECO:0000256" key="7">
    <source>
        <dbReference type="ARBA" id="ARBA00022967"/>
    </source>
</evidence>
<dbReference type="InterPro" id="IPR059000">
    <property type="entry name" value="ATPase_P-type_domA"/>
</dbReference>
<feature type="domain" description="Cation-transporting P-type ATPase N-terminal" evidence="12">
    <location>
        <begin position="5"/>
        <end position="70"/>
    </location>
</feature>
<organism evidence="13 15">
    <name type="scientific">Rubrobacter radiotolerans</name>
    <name type="common">Arthrobacter radiotolerans</name>
    <dbReference type="NCBI Taxonomy" id="42256"/>
    <lineage>
        <taxon>Bacteria</taxon>
        <taxon>Bacillati</taxon>
        <taxon>Actinomycetota</taxon>
        <taxon>Rubrobacteria</taxon>
        <taxon>Rubrobacterales</taxon>
        <taxon>Rubrobacteraceae</taxon>
        <taxon>Rubrobacter</taxon>
    </lineage>
</organism>
<dbReference type="PRINTS" id="PR00120">
    <property type="entry name" value="HATPASE"/>
</dbReference>
<dbReference type="HOGENOM" id="CLU_002360_3_3_11"/>
<keyword evidence="3" id="KW-1003">Cell membrane</keyword>
<dbReference type="AlphaFoldDB" id="A0A023X8L1"/>
<accession>A0A023X8L1</accession>
<feature type="transmembrane region" description="Helical" evidence="11">
    <location>
        <begin position="801"/>
        <end position="826"/>
    </location>
</feature>
<dbReference type="InterPro" id="IPR001757">
    <property type="entry name" value="P_typ_ATPase"/>
</dbReference>
<dbReference type="SUPFAM" id="SSF81665">
    <property type="entry name" value="Calcium ATPase, transmembrane domain M"/>
    <property type="match status" value="1"/>
</dbReference>
<dbReference type="InterPro" id="IPR004014">
    <property type="entry name" value="ATPase_P-typ_cation-transptr_N"/>
</dbReference>
<protein>
    <submittedName>
        <fullName evidence="14">Cation-transporting P-type ATPase</fullName>
    </submittedName>
    <submittedName>
        <fullName evidence="13">HAD ATPase, P-type, family IC</fullName>
    </submittedName>
</protein>
<reference evidence="14" key="2">
    <citation type="submission" date="2023-11" db="EMBL/GenBank/DDBJ databases">
        <title>MicrobeMod: A computational toolkit for identifying prokaryotic methylation and restriction-modification with nanopore sequencing.</title>
        <authorList>
            <person name="Crits-Christoph A."/>
            <person name="Kang S.C."/>
            <person name="Lee H."/>
            <person name="Ostrov N."/>
        </authorList>
    </citation>
    <scope>NUCLEOTIDE SEQUENCE</scope>
    <source>
        <strain evidence="14">ATCC 51242</strain>
    </source>
</reference>
<dbReference type="Proteomes" id="UP001281130">
    <property type="component" value="Unassembled WGS sequence"/>
</dbReference>
<dbReference type="SFLD" id="SFLDS00003">
    <property type="entry name" value="Haloacid_Dehalogenase"/>
    <property type="match status" value="1"/>
</dbReference>
<dbReference type="InterPro" id="IPR044492">
    <property type="entry name" value="P_typ_ATPase_HD_dom"/>
</dbReference>
<evidence type="ECO:0000256" key="11">
    <source>
        <dbReference type="SAM" id="Phobius"/>
    </source>
</evidence>
<keyword evidence="15" id="KW-1185">Reference proteome</keyword>
<keyword evidence="8 11" id="KW-1133">Transmembrane helix</keyword>
<feature type="transmembrane region" description="Helical" evidence="11">
    <location>
        <begin position="73"/>
        <end position="90"/>
    </location>
</feature>
<evidence type="ECO:0000256" key="9">
    <source>
        <dbReference type="ARBA" id="ARBA00023136"/>
    </source>
</evidence>
<keyword evidence="7" id="KW-1278">Translocase</keyword>
<dbReference type="EMBL" id="CP007516">
    <property type="protein sequence ID" value="AHY48375.1"/>
    <property type="molecule type" value="Genomic_DNA"/>
</dbReference>
<dbReference type="Proteomes" id="UP000025229">
    <property type="component" value="Plasmid 2"/>
</dbReference>
<dbReference type="OrthoDB" id="9814270at2"/>
<dbReference type="InterPro" id="IPR050510">
    <property type="entry name" value="Cation_transp_ATPase_P-type"/>
</dbReference>
<evidence type="ECO:0000256" key="3">
    <source>
        <dbReference type="ARBA" id="ARBA00022475"/>
    </source>
</evidence>
<evidence type="ECO:0000313" key="15">
    <source>
        <dbReference type="Proteomes" id="UP000025229"/>
    </source>
</evidence>
<feature type="transmembrane region" description="Helical" evidence="11">
    <location>
        <begin position="222"/>
        <end position="245"/>
    </location>
</feature>
<evidence type="ECO:0000259" key="12">
    <source>
        <dbReference type="SMART" id="SM00831"/>
    </source>
</evidence>
<comment type="catalytic activity">
    <reaction evidence="10">
        <text>ATP + H2O = ADP + phosphate + H(+)</text>
        <dbReference type="Rhea" id="RHEA:13065"/>
        <dbReference type="ChEBI" id="CHEBI:15377"/>
        <dbReference type="ChEBI" id="CHEBI:15378"/>
        <dbReference type="ChEBI" id="CHEBI:30616"/>
        <dbReference type="ChEBI" id="CHEBI:43474"/>
        <dbReference type="ChEBI" id="CHEBI:456216"/>
    </reaction>
</comment>
<dbReference type="InterPro" id="IPR023214">
    <property type="entry name" value="HAD_sf"/>
</dbReference>
<dbReference type="Pfam" id="PF00690">
    <property type="entry name" value="Cation_ATPase_N"/>
    <property type="match status" value="1"/>
</dbReference>
<dbReference type="Pfam" id="PF13246">
    <property type="entry name" value="Cation_ATPase"/>
    <property type="match status" value="1"/>
</dbReference>
<dbReference type="SUPFAM" id="SSF81660">
    <property type="entry name" value="Metal cation-transporting ATPase, ATP-binding domain N"/>
    <property type="match status" value="1"/>
</dbReference>
<dbReference type="eggNOG" id="COG0474">
    <property type="taxonomic scope" value="Bacteria"/>
</dbReference>
<dbReference type="InterPro" id="IPR018303">
    <property type="entry name" value="ATPase_P-typ_P_site"/>
</dbReference>
<dbReference type="Gene3D" id="1.20.1110.10">
    <property type="entry name" value="Calcium-transporting ATPase, transmembrane domain"/>
    <property type="match status" value="1"/>
</dbReference>
<dbReference type="RefSeq" id="WP_041339190.1">
    <property type="nucleotide sequence ID" value="NZ_CP007516.1"/>
</dbReference>
<proteinExistence type="inferred from homology"/>
<dbReference type="EMBL" id="JAWXXX010000003">
    <property type="protein sequence ID" value="MDX5895511.1"/>
    <property type="molecule type" value="Genomic_DNA"/>
</dbReference>
<dbReference type="SMART" id="SM00831">
    <property type="entry name" value="Cation_ATPase_N"/>
    <property type="match status" value="1"/>
</dbReference>
<dbReference type="GO" id="GO:0016887">
    <property type="term" value="F:ATP hydrolysis activity"/>
    <property type="evidence" value="ECO:0007669"/>
    <property type="project" value="InterPro"/>
</dbReference>
<dbReference type="NCBIfam" id="TIGR01494">
    <property type="entry name" value="ATPase_P-type"/>
    <property type="match status" value="3"/>
</dbReference>
<dbReference type="InterPro" id="IPR023299">
    <property type="entry name" value="ATPase_P-typ_cyto_dom_N"/>
</dbReference>
<dbReference type="SFLD" id="SFLDG00002">
    <property type="entry name" value="C1.7:_P-type_atpase_like"/>
    <property type="match status" value="1"/>
</dbReference>
<dbReference type="GO" id="GO:0005886">
    <property type="term" value="C:plasma membrane"/>
    <property type="evidence" value="ECO:0007669"/>
    <property type="project" value="UniProtKB-SubCell"/>
</dbReference>
<gene>
    <name evidence="13" type="ORF">RradSPS_3092</name>
    <name evidence="14" type="ORF">SIL72_15895</name>
</gene>
<comment type="similarity">
    <text evidence="2">Belongs to the cation transport ATPase (P-type) (TC 3.A.3) family. Type IIA subfamily.</text>
</comment>
<feature type="transmembrane region" description="Helical" evidence="11">
    <location>
        <begin position="832"/>
        <end position="851"/>
    </location>
</feature>
<feature type="transmembrane region" description="Helical" evidence="11">
    <location>
        <begin position="251"/>
        <end position="276"/>
    </location>
</feature>
<evidence type="ECO:0000313" key="13">
    <source>
        <dbReference type="EMBL" id="AHY48375.1"/>
    </source>
</evidence>
<dbReference type="KEGG" id="rrd:RradSPS_3092"/>
<name>A0A023X8L1_RUBRA</name>
<dbReference type="PANTHER" id="PTHR43294:SF21">
    <property type="entry name" value="CATION TRANSPORTING ATPASE"/>
    <property type="match status" value="1"/>
</dbReference>
<sequence length="865" mass="90753">MSSGDETRRTAVQTQGLTAAEAAARLRRDGANVLPVAAPPPAWRLLLGQMVHFFAVLLWVAGGLAFVAGMPELGVAIFVVVVINGVFAFFQEHRAERAAERLRDLLPRRATVVRDGAPVEVDASELVVGDVVALGSGDRVSADLRVLEAHALRLDTSTLTGESVPVSVEADDVALAGTFVVEGEGFAVVEATGSDTRLSGIASLTGTGERPRTPLARELDRVVRTVAAVAVSVGAVFFAVSLLVGTPASSGFLFAIGVTVALVPEGLLPTITLSLAMGAQRMAARHALVRHLESVETLGSTTFICTDKTGTLTRNEMSVVEAWTPSGAAGVSGTGYAPEGEVRAEASAYPAIRDLARVAARCSTGRAVEREGRWVARGDPMEAALYTFARRAGVDVEDDERRVPETRRFPFDPRRRRMSVVVGERLLVKGAPDSVLPGCRETNGAEDRLAEMAQKGLRVIAVAARNITEVPDNADEAERDLELLGLVGLEDPPREAAAGAVAACRQAGIRLAMLTGDHPSTAEAIAKEVGLLGEESVIVEGRELPEDEAMLGALLDRDGVVVSRVEPEDKLRIAHALQARGHVVAMTGDGVNDGPALQQADIGIAMGRSGTDVAREAADLVLLNDDFATIVAAVEQGRATFANVRRFLTYHLTDNVAELTPFVVWALSGGQFPLALGVLQILALDIGTDLLPSLALGAEPPRPDSLKEPPRGRHLIDGPLLRRVFGVLGPAEALVEMSAFVAALAAAGWRPGESFPTGPALLAASGAAFAAVVLGQMANAFACRSTTRWAGSLGWTSNRLLVGAVAFELLALAGFLFVGPVASLLGHAPPPLWGWAVAALAAPAVLLADAVHKAARRRRQTAPKR</sequence>
<geneLocation type="plasmid" evidence="13">
    <name>2</name>
</geneLocation>
<keyword evidence="5" id="KW-0547">Nucleotide-binding</keyword>
<feature type="transmembrane region" description="Helical" evidence="11">
    <location>
        <begin position="724"/>
        <end position="749"/>
    </location>
</feature>
<keyword evidence="13" id="KW-0614">Plasmid</keyword>
<feature type="transmembrane region" description="Helical" evidence="11">
    <location>
        <begin position="45"/>
        <end position="67"/>
    </location>
</feature>
<dbReference type="PANTHER" id="PTHR43294">
    <property type="entry name" value="SODIUM/POTASSIUM-TRANSPORTING ATPASE SUBUNIT ALPHA"/>
    <property type="match status" value="1"/>
</dbReference>
<evidence type="ECO:0000256" key="6">
    <source>
        <dbReference type="ARBA" id="ARBA00022840"/>
    </source>
</evidence>
<evidence type="ECO:0000256" key="5">
    <source>
        <dbReference type="ARBA" id="ARBA00022741"/>
    </source>
</evidence>
<dbReference type="PRINTS" id="PR00119">
    <property type="entry name" value="CATATPASE"/>
</dbReference>
<keyword evidence="4 11" id="KW-0812">Transmembrane</keyword>
<keyword evidence="9 11" id="KW-0472">Membrane</keyword>
<evidence type="ECO:0000256" key="8">
    <source>
        <dbReference type="ARBA" id="ARBA00022989"/>
    </source>
</evidence>
<dbReference type="Gene3D" id="2.70.150.10">
    <property type="entry name" value="Calcium-transporting ATPase, cytoplasmic transduction domain A"/>
    <property type="match status" value="1"/>
</dbReference>
<keyword evidence="6" id="KW-0067">ATP-binding</keyword>
<evidence type="ECO:0000256" key="2">
    <source>
        <dbReference type="ARBA" id="ARBA00005675"/>
    </source>
</evidence>
<dbReference type="SUPFAM" id="SSF81653">
    <property type="entry name" value="Calcium ATPase, transduction domain A"/>
    <property type="match status" value="1"/>
</dbReference>
<comment type="subcellular location">
    <subcellularLocation>
        <location evidence="1">Cell membrane</location>
        <topology evidence="1">Multi-pass membrane protein</topology>
    </subcellularLocation>
</comment>
<dbReference type="InterPro" id="IPR023298">
    <property type="entry name" value="ATPase_P-typ_TM_dom_sf"/>
</dbReference>